<evidence type="ECO:0000256" key="8">
    <source>
        <dbReference type="ARBA" id="ARBA00023004"/>
    </source>
</evidence>
<keyword evidence="6 14" id="KW-0812">Transmembrane</keyword>
<dbReference type="GO" id="GO:0015891">
    <property type="term" value="P:siderophore transport"/>
    <property type="evidence" value="ECO:0007669"/>
    <property type="project" value="InterPro"/>
</dbReference>
<dbReference type="Gene3D" id="3.55.50.30">
    <property type="match status" value="1"/>
</dbReference>
<evidence type="ECO:0000256" key="1">
    <source>
        <dbReference type="ARBA" id="ARBA00004571"/>
    </source>
</evidence>
<dbReference type="InterPro" id="IPR039426">
    <property type="entry name" value="TonB-dep_rcpt-like"/>
</dbReference>
<dbReference type="NCBIfam" id="TIGR01783">
    <property type="entry name" value="TonB-siderophor"/>
    <property type="match status" value="1"/>
</dbReference>
<keyword evidence="9" id="KW-0406">Ion transport</keyword>
<keyword evidence="3 14" id="KW-0813">Transport</keyword>
<dbReference type="Pfam" id="PF00593">
    <property type="entry name" value="TonB_dep_Rec_b-barrel"/>
    <property type="match status" value="1"/>
</dbReference>
<keyword evidence="19" id="KW-1185">Reference proteome</keyword>
<dbReference type="Gene3D" id="2.170.130.10">
    <property type="entry name" value="TonB-dependent receptor, plug domain"/>
    <property type="match status" value="1"/>
</dbReference>
<keyword evidence="12 18" id="KW-0675">Receptor</keyword>
<dbReference type="InterPro" id="IPR010105">
    <property type="entry name" value="TonB_sidphr_rcpt"/>
</dbReference>
<dbReference type="InterPro" id="IPR010917">
    <property type="entry name" value="TonB_rcpt_CS"/>
</dbReference>
<dbReference type="PANTHER" id="PTHR32552">
    <property type="entry name" value="FERRICHROME IRON RECEPTOR-RELATED"/>
    <property type="match status" value="1"/>
</dbReference>
<organism evidence="18 19">
    <name type="scientific">Halarcobacter mediterraneus</name>
    <dbReference type="NCBI Taxonomy" id="2023153"/>
    <lineage>
        <taxon>Bacteria</taxon>
        <taxon>Pseudomonadati</taxon>
        <taxon>Campylobacterota</taxon>
        <taxon>Epsilonproteobacteria</taxon>
        <taxon>Campylobacterales</taxon>
        <taxon>Arcobacteraceae</taxon>
        <taxon>Halarcobacter</taxon>
    </lineage>
</organism>
<dbReference type="InterPro" id="IPR037066">
    <property type="entry name" value="Plug_dom_sf"/>
</dbReference>
<sequence length="778" mass="87033">MSLLKKSLIAPSLALLLASSLYAKDKFNISTTNLSDAIQQISETAKIPYIVDMNILKNKSANKVEDEESLEEALKILLKDTGLEAIIQNNTIVIREKKLSSNGNNLGSVDILATTKDGASEQGYLVKNISGIGIWGSRSLQDTPYSMTVISEDLIENVQANDMAPIFKMNPITQDGGNNRTGNYKTIIRGFSSNNPIINGMPFVSGQSFTTMEDLERVEIISGATGFLYGGGRVGGAVNYVTKKPTIEDKRSITIGNYGGDQYYGHIDLGGQIDEEKIFGYRINALYQNGDSVDNIGKEQKFISTTIDFKPTDNFTMDLNYAHREQLRTNMKPSFNISSNTKRPILDVSKAYGSDWAQADEKNDRLMSSLKWDINDMFSLRSAFLYEKFNTEKQMGDQWIYTRTDGLYDVYNYKYPSNAQEYKGYSANIYLDSKFETFDINHILTVGYSENRQKYLRANNWTAYDYLEGLTLEQIKNSALPNEVLSDMGMGLSSKTKYKNILIGDDIVFNDQLSALIGFNYATIEDLSIWYGEKTSYNKSELTPTFSFIYKPFENLTTYVTYIESLEQGTVVGSSYNNTGEIFDPLVSNQYEVGAKYSLNENILLTSALFRIEKANSYEDNTTTPKPTLTQDGEQIHQGIELTITGKVTDSFTLFGGGTWMDLSVEKANDKALEGKKPTNAASKMAKIYAEYNIPQINGLTLTGGAYYTGEKYGDASNTDKIPSYTLYDIGARYKTKIDKYPTTFNLTVSNLTGKDYWASNTILGDPRSVAFSMKMEF</sequence>
<evidence type="ECO:0000256" key="7">
    <source>
        <dbReference type="ARBA" id="ARBA00022729"/>
    </source>
</evidence>
<dbReference type="GO" id="GO:0009279">
    <property type="term" value="C:cell outer membrane"/>
    <property type="evidence" value="ECO:0007669"/>
    <property type="project" value="UniProtKB-SubCell"/>
</dbReference>
<dbReference type="InterPro" id="IPR036942">
    <property type="entry name" value="Beta-barrel_TonB_sf"/>
</dbReference>
<dbReference type="Gene3D" id="2.40.170.20">
    <property type="entry name" value="TonB-dependent receptor, beta-barrel domain"/>
    <property type="match status" value="1"/>
</dbReference>
<gene>
    <name evidence="18" type="ORF">CP965_12410</name>
</gene>
<evidence type="ECO:0000256" key="13">
    <source>
        <dbReference type="ARBA" id="ARBA00023237"/>
    </source>
</evidence>
<dbReference type="InterPro" id="IPR000531">
    <property type="entry name" value="Beta-barrel_TonB"/>
</dbReference>
<keyword evidence="10 15" id="KW-0798">TonB box</keyword>
<evidence type="ECO:0000256" key="16">
    <source>
        <dbReference type="SAM" id="SignalP"/>
    </source>
</evidence>
<feature type="domain" description="Secretin/TonB short N-terminal" evidence="17">
    <location>
        <begin position="47"/>
        <end position="97"/>
    </location>
</feature>
<evidence type="ECO:0000256" key="9">
    <source>
        <dbReference type="ARBA" id="ARBA00023065"/>
    </source>
</evidence>
<dbReference type="GO" id="GO:0038023">
    <property type="term" value="F:signaling receptor activity"/>
    <property type="evidence" value="ECO:0007669"/>
    <property type="project" value="InterPro"/>
</dbReference>
<dbReference type="GO" id="GO:0015344">
    <property type="term" value="F:siderophore uptake transmembrane transporter activity"/>
    <property type="evidence" value="ECO:0007669"/>
    <property type="project" value="TreeGrafter"/>
</dbReference>
<keyword evidence="8" id="KW-0408">Iron</keyword>
<dbReference type="Pfam" id="PF07715">
    <property type="entry name" value="Plug"/>
    <property type="match status" value="1"/>
</dbReference>
<evidence type="ECO:0000256" key="5">
    <source>
        <dbReference type="ARBA" id="ARBA00022496"/>
    </source>
</evidence>
<dbReference type="InterPro" id="IPR012910">
    <property type="entry name" value="Plug_dom"/>
</dbReference>
<dbReference type="PANTHER" id="PTHR32552:SF82">
    <property type="entry name" value="FCUA PROTEIN"/>
    <property type="match status" value="1"/>
</dbReference>
<keyword evidence="5" id="KW-0410">Iron transport</keyword>
<dbReference type="CDD" id="cd01347">
    <property type="entry name" value="ligand_gated_channel"/>
    <property type="match status" value="1"/>
</dbReference>
<evidence type="ECO:0000256" key="15">
    <source>
        <dbReference type="RuleBase" id="RU003357"/>
    </source>
</evidence>
<name>A0A4Q1B0L7_9BACT</name>
<comment type="subcellular location">
    <subcellularLocation>
        <location evidence="1 14">Cell outer membrane</location>
        <topology evidence="1 14">Multi-pass membrane protein</topology>
    </subcellularLocation>
</comment>
<comment type="similarity">
    <text evidence="2 14 15">Belongs to the TonB-dependent receptor family.</text>
</comment>
<dbReference type="Proteomes" id="UP000289718">
    <property type="component" value="Unassembled WGS sequence"/>
</dbReference>
<evidence type="ECO:0000313" key="18">
    <source>
        <dbReference type="EMBL" id="RXK11974.1"/>
    </source>
</evidence>
<dbReference type="AlphaFoldDB" id="A0A4Q1B0L7"/>
<evidence type="ECO:0000256" key="10">
    <source>
        <dbReference type="ARBA" id="ARBA00023077"/>
    </source>
</evidence>
<dbReference type="SMART" id="SM00965">
    <property type="entry name" value="STN"/>
    <property type="match status" value="1"/>
</dbReference>
<feature type="signal peptide" evidence="16">
    <location>
        <begin position="1"/>
        <end position="23"/>
    </location>
</feature>
<evidence type="ECO:0000256" key="3">
    <source>
        <dbReference type="ARBA" id="ARBA00022448"/>
    </source>
</evidence>
<accession>A0A4Q1B0L7</accession>
<reference evidence="18 19" key="1">
    <citation type="submission" date="2017-09" db="EMBL/GenBank/DDBJ databases">
        <title>Genomics of the genus Arcobacter.</title>
        <authorList>
            <person name="Perez-Cataluna A."/>
            <person name="Figueras M.J."/>
            <person name="Salas-Masso N."/>
        </authorList>
    </citation>
    <scope>NUCLEOTIDE SEQUENCE [LARGE SCALE GENOMIC DNA]</scope>
    <source>
        <strain evidence="18 19">F156-34</strain>
    </source>
</reference>
<evidence type="ECO:0000256" key="4">
    <source>
        <dbReference type="ARBA" id="ARBA00022452"/>
    </source>
</evidence>
<keyword evidence="7 16" id="KW-0732">Signal</keyword>
<dbReference type="EMBL" id="NXIE01000005">
    <property type="protein sequence ID" value="RXK11974.1"/>
    <property type="molecule type" value="Genomic_DNA"/>
</dbReference>
<comment type="caution">
    <text evidence="18">The sequence shown here is derived from an EMBL/GenBank/DDBJ whole genome shotgun (WGS) entry which is preliminary data.</text>
</comment>
<dbReference type="InterPro" id="IPR011662">
    <property type="entry name" value="Secretin/TonB_short_N"/>
</dbReference>
<protein>
    <submittedName>
        <fullName evidence="18">TonB-dependent siderophore receptor</fullName>
    </submittedName>
</protein>
<evidence type="ECO:0000259" key="17">
    <source>
        <dbReference type="SMART" id="SM00965"/>
    </source>
</evidence>
<dbReference type="PROSITE" id="PS01156">
    <property type="entry name" value="TONB_DEPENDENT_REC_2"/>
    <property type="match status" value="1"/>
</dbReference>
<proteinExistence type="inferred from homology"/>
<feature type="chain" id="PRO_5020444137" evidence="16">
    <location>
        <begin position="24"/>
        <end position="778"/>
    </location>
</feature>
<evidence type="ECO:0000256" key="14">
    <source>
        <dbReference type="PROSITE-ProRule" id="PRU01360"/>
    </source>
</evidence>
<evidence type="ECO:0000256" key="2">
    <source>
        <dbReference type="ARBA" id="ARBA00009810"/>
    </source>
</evidence>
<dbReference type="OrthoDB" id="5346107at2"/>
<dbReference type="PROSITE" id="PS52016">
    <property type="entry name" value="TONB_DEPENDENT_REC_3"/>
    <property type="match status" value="1"/>
</dbReference>
<dbReference type="SUPFAM" id="SSF56935">
    <property type="entry name" value="Porins"/>
    <property type="match status" value="1"/>
</dbReference>
<keyword evidence="4 14" id="KW-1134">Transmembrane beta strand</keyword>
<keyword evidence="11 14" id="KW-0472">Membrane</keyword>
<keyword evidence="13 14" id="KW-0998">Cell outer membrane</keyword>
<evidence type="ECO:0000313" key="19">
    <source>
        <dbReference type="Proteomes" id="UP000289718"/>
    </source>
</evidence>
<evidence type="ECO:0000256" key="11">
    <source>
        <dbReference type="ARBA" id="ARBA00023136"/>
    </source>
</evidence>
<evidence type="ECO:0000256" key="12">
    <source>
        <dbReference type="ARBA" id="ARBA00023170"/>
    </source>
</evidence>
<evidence type="ECO:0000256" key="6">
    <source>
        <dbReference type="ARBA" id="ARBA00022692"/>
    </source>
</evidence>
<dbReference type="RefSeq" id="WP_129062427.1">
    <property type="nucleotide sequence ID" value="NZ_NXIE01000005.1"/>
</dbReference>